<gene>
    <name evidence="6" type="ORF">ABE541_15330</name>
</gene>
<evidence type="ECO:0000259" key="5">
    <source>
        <dbReference type="PROSITE" id="PS51296"/>
    </source>
</evidence>
<keyword evidence="3" id="KW-0408">Iron</keyword>
<dbReference type="Pfam" id="PF00355">
    <property type="entry name" value="Rieske"/>
    <property type="match status" value="1"/>
</dbReference>
<feature type="domain" description="Rieske" evidence="5">
    <location>
        <begin position="4"/>
        <end position="99"/>
    </location>
</feature>
<dbReference type="CDD" id="cd03467">
    <property type="entry name" value="Rieske"/>
    <property type="match status" value="1"/>
</dbReference>
<evidence type="ECO:0000313" key="7">
    <source>
        <dbReference type="Proteomes" id="UP001409291"/>
    </source>
</evidence>
<evidence type="ECO:0000313" key="6">
    <source>
        <dbReference type="EMBL" id="MEN5378634.1"/>
    </source>
</evidence>
<evidence type="ECO:0000256" key="2">
    <source>
        <dbReference type="ARBA" id="ARBA00022723"/>
    </source>
</evidence>
<dbReference type="Proteomes" id="UP001409291">
    <property type="component" value="Unassembled WGS sequence"/>
</dbReference>
<comment type="caution">
    <text evidence="6">The sequence shown here is derived from an EMBL/GenBank/DDBJ whole genome shotgun (WGS) entry which is preliminary data.</text>
</comment>
<keyword evidence="2" id="KW-0479">Metal-binding</keyword>
<keyword evidence="7" id="KW-1185">Reference proteome</keyword>
<evidence type="ECO:0000256" key="3">
    <source>
        <dbReference type="ARBA" id="ARBA00023004"/>
    </source>
</evidence>
<accession>A0ABV0BVR1</accession>
<keyword evidence="1" id="KW-0001">2Fe-2S</keyword>
<proteinExistence type="predicted"/>
<name>A0ABV0BVR1_9SPHI</name>
<dbReference type="RefSeq" id="WP_132768430.1">
    <property type="nucleotide sequence ID" value="NZ_JAOQNK010000001.1"/>
</dbReference>
<protein>
    <submittedName>
        <fullName evidence="6">Rieske (2Fe-2S) protein</fullName>
    </submittedName>
</protein>
<keyword evidence="4" id="KW-0411">Iron-sulfur</keyword>
<sequence length="113" mass="12949">MLQWYKIDKASIYVEDRIYEVEAGRTRLCILHNANGWKAFSRKCPHAGASFVTGWCEGEEIVCSYHRHRFNLTSGTGCPGQGDFIKIYPTKVENEELYVAIESSGSFFSRLFK</sequence>
<dbReference type="InterPro" id="IPR036922">
    <property type="entry name" value="Rieske_2Fe-2S_sf"/>
</dbReference>
<dbReference type="SUPFAM" id="SSF50022">
    <property type="entry name" value="ISP domain"/>
    <property type="match status" value="1"/>
</dbReference>
<organism evidence="6 7">
    <name type="scientific">Sphingobacterium kitahiroshimense</name>
    <dbReference type="NCBI Taxonomy" id="470446"/>
    <lineage>
        <taxon>Bacteria</taxon>
        <taxon>Pseudomonadati</taxon>
        <taxon>Bacteroidota</taxon>
        <taxon>Sphingobacteriia</taxon>
        <taxon>Sphingobacteriales</taxon>
        <taxon>Sphingobacteriaceae</taxon>
        <taxon>Sphingobacterium</taxon>
    </lineage>
</organism>
<dbReference type="EMBL" id="JBDJNQ010000007">
    <property type="protein sequence ID" value="MEN5378634.1"/>
    <property type="molecule type" value="Genomic_DNA"/>
</dbReference>
<evidence type="ECO:0000256" key="1">
    <source>
        <dbReference type="ARBA" id="ARBA00022714"/>
    </source>
</evidence>
<evidence type="ECO:0000256" key="4">
    <source>
        <dbReference type="ARBA" id="ARBA00023014"/>
    </source>
</evidence>
<dbReference type="Gene3D" id="2.102.10.10">
    <property type="entry name" value="Rieske [2Fe-2S] iron-sulphur domain"/>
    <property type="match status" value="1"/>
</dbReference>
<dbReference type="InterPro" id="IPR017941">
    <property type="entry name" value="Rieske_2Fe-2S"/>
</dbReference>
<reference evidence="6 7" key="1">
    <citation type="submission" date="2024-04" db="EMBL/GenBank/DDBJ databases">
        <title>WGS of bacteria from Torrens River.</title>
        <authorList>
            <person name="Wyrsch E.R."/>
            <person name="Drigo B."/>
        </authorList>
    </citation>
    <scope>NUCLEOTIDE SEQUENCE [LARGE SCALE GENOMIC DNA]</scope>
    <source>
        <strain evidence="6 7">TWI391</strain>
    </source>
</reference>
<dbReference type="PROSITE" id="PS51296">
    <property type="entry name" value="RIESKE"/>
    <property type="match status" value="1"/>
</dbReference>